<dbReference type="EMBL" id="BAABFB010000066">
    <property type="protein sequence ID" value="GAA4486963.1"/>
    <property type="molecule type" value="Genomic_DNA"/>
</dbReference>
<evidence type="ECO:0000313" key="5">
    <source>
        <dbReference type="EMBL" id="GAA4486963.1"/>
    </source>
</evidence>
<dbReference type="Pfam" id="PF00392">
    <property type="entry name" value="GntR"/>
    <property type="match status" value="1"/>
</dbReference>
<proteinExistence type="predicted"/>
<gene>
    <name evidence="5" type="ORF">GCM10023094_44490</name>
</gene>
<dbReference type="InterPro" id="IPR008920">
    <property type="entry name" value="TF_FadR/GntR_C"/>
</dbReference>
<organism evidence="5 6">
    <name type="scientific">Rhodococcus olei</name>
    <dbReference type="NCBI Taxonomy" id="2161675"/>
    <lineage>
        <taxon>Bacteria</taxon>
        <taxon>Bacillati</taxon>
        <taxon>Actinomycetota</taxon>
        <taxon>Actinomycetes</taxon>
        <taxon>Mycobacteriales</taxon>
        <taxon>Nocardiaceae</taxon>
        <taxon>Rhodococcus</taxon>
    </lineage>
</organism>
<sequence length="242" mass="26845">MTARARGDRGVTVRNTGGPLRDQVYLSLRNDLMSGRIGPGERLGEERLAEMYGVSRTPVREALARLQADGLVERDEHGLYPYRPRLDELAGLYELRITLEIRGIRRILDGSGECHDPAVLGPELERWYGLRADVPAPDAGFVALDERFHTALLASSGNRALVDALAGVNAKVRPVRMFDYLTPDRMRATVDEHIAVAELVLDGHLQRAHDTLLTHIDESRAVVIERAQQALALARMANAVRD</sequence>
<dbReference type="InterPro" id="IPR011711">
    <property type="entry name" value="GntR_C"/>
</dbReference>
<dbReference type="Proteomes" id="UP001501183">
    <property type="component" value="Unassembled WGS sequence"/>
</dbReference>
<dbReference type="SUPFAM" id="SSF48008">
    <property type="entry name" value="GntR ligand-binding domain-like"/>
    <property type="match status" value="1"/>
</dbReference>
<keyword evidence="3" id="KW-0804">Transcription</keyword>
<dbReference type="Pfam" id="PF07729">
    <property type="entry name" value="FCD"/>
    <property type="match status" value="1"/>
</dbReference>
<evidence type="ECO:0000259" key="4">
    <source>
        <dbReference type="PROSITE" id="PS50949"/>
    </source>
</evidence>
<keyword evidence="6" id="KW-1185">Reference proteome</keyword>
<dbReference type="SUPFAM" id="SSF46785">
    <property type="entry name" value="Winged helix' DNA-binding domain"/>
    <property type="match status" value="1"/>
</dbReference>
<dbReference type="InterPro" id="IPR036388">
    <property type="entry name" value="WH-like_DNA-bd_sf"/>
</dbReference>
<dbReference type="PROSITE" id="PS50949">
    <property type="entry name" value="HTH_GNTR"/>
    <property type="match status" value="1"/>
</dbReference>
<accession>A0ABP8PGK7</accession>
<dbReference type="Gene3D" id="1.20.120.530">
    <property type="entry name" value="GntR ligand-binding domain-like"/>
    <property type="match status" value="1"/>
</dbReference>
<dbReference type="CDD" id="cd07377">
    <property type="entry name" value="WHTH_GntR"/>
    <property type="match status" value="1"/>
</dbReference>
<dbReference type="Gene3D" id="1.10.10.10">
    <property type="entry name" value="Winged helix-like DNA-binding domain superfamily/Winged helix DNA-binding domain"/>
    <property type="match status" value="1"/>
</dbReference>
<feature type="domain" description="HTH gntR-type" evidence="4">
    <location>
        <begin position="18"/>
        <end position="84"/>
    </location>
</feature>
<dbReference type="RefSeq" id="WP_345350408.1">
    <property type="nucleotide sequence ID" value="NZ_BAABFB010000066.1"/>
</dbReference>
<keyword evidence="2" id="KW-0238">DNA-binding</keyword>
<evidence type="ECO:0000256" key="3">
    <source>
        <dbReference type="ARBA" id="ARBA00023163"/>
    </source>
</evidence>
<protein>
    <submittedName>
        <fullName evidence="5">GntR family transcriptional regulator</fullName>
    </submittedName>
</protein>
<dbReference type="PANTHER" id="PTHR43537:SF45">
    <property type="entry name" value="GNTR FAMILY REGULATORY PROTEIN"/>
    <property type="match status" value="1"/>
</dbReference>
<reference evidence="6" key="1">
    <citation type="journal article" date="2019" name="Int. J. Syst. Evol. Microbiol.">
        <title>The Global Catalogue of Microorganisms (GCM) 10K type strain sequencing project: providing services to taxonomists for standard genome sequencing and annotation.</title>
        <authorList>
            <consortium name="The Broad Institute Genomics Platform"/>
            <consortium name="The Broad Institute Genome Sequencing Center for Infectious Disease"/>
            <person name="Wu L."/>
            <person name="Ma J."/>
        </authorList>
    </citation>
    <scope>NUCLEOTIDE SEQUENCE [LARGE SCALE GENOMIC DNA]</scope>
    <source>
        <strain evidence="6">JCM 32206</strain>
    </source>
</reference>
<evidence type="ECO:0000256" key="1">
    <source>
        <dbReference type="ARBA" id="ARBA00023015"/>
    </source>
</evidence>
<evidence type="ECO:0000313" key="6">
    <source>
        <dbReference type="Proteomes" id="UP001501183"/>
    </source>
</evidence>
<dbReference type="PANTHER" id="PTHR43537">
    <property type="entry name" value="TRANSCRIPTIONAL REGULATOR, GNTR FAMILY"/>
    <property type="match status" value="1"/>
</dbReference>
<dbReference type="InterPro" id="IPR036390">
    <property type="entry name" value="WH_DNA-bd_sf"/>
</dbReference>
<comment type="caution">
    <text evidence="5">The sequence shown here is derived from an EMBL/GenBank/DDBJ whole genome shotgun (WGS) entry which is preliminary data.</text>
</comment>
<dbReference type="SMART" id="SM00345">
    <property type="entry name" value="HTH_GNTR"/>
    <property type="match status" value="1"/>
</dbReference>
<evidence type="ECO:0000256" key="2">
    <source>
        <dbReference type="ARBA" id="ARBA00023125"/>
    </source>
</evidence>
<dbReference type="SMART" id="SM00895">
    <property type="entry name" value="FCD"/>
    <property type="match status" value="1"/>
</dbReference>
<keyword evidence="1" id="KW-0805">Transcription regulation</keyword>
<name>A0ABP8PGK7_9NOCA</name>
<dbReference type="InterPro" id="IPR000524">
    <property type="entry name" value="Tscrpt_reg_HTH_GntR"/>
</dbReference>
<dbReference type="PRINTS" id="PR00035">
    <property type="entry name" value="HTHGNTR"/>
</dbReference>